<reference evidence="2 3" key="1">
    <citation type="submission" date="2019-05" db="EMBL/GenBank/DDBJ databases">
        <title>Draft Genome of Bradyrhizobium elkanii strain SEMIA 938, Used in Commercial Inoculants for Lupinus spp. in Brazil.</title>
        <authorList>
            <person name="Hungria M."/>
            <person name="Delamuta J.R.M."/>
            <person name="Ribeiro R.A."/>
            <person name="Nogueira M.A."/>
        </authorList>
    </citation>
    <scope>NUCLEOTIDE SEQUENCE [LARGE SCALE GENOMIC DNA]</scope>
    <source>
        <strain evidence="2 3">Semia 938</strain>
    </source>
</reference>
<accession>A0A4U6RX16</accession>
<evidence type="ECO:0000313" key="2">
    <source>
        <dbReference type="EMBL" id="TKV79749.1"/>
    </source>
</evidence>
<evidence type="ECO:0000256" key="1">
    <source>
        <dbReference type="SAM" id="MobiDB-lite"/>
    </source>
</evidence>
<dbReference type="Pfam" id="PF04392">
    <property type="entry name" value="ABC_sub_bind"/>
    <property type="match status" value="1"/>
</dbReference>
<protein>
    <recommendedName>
        <fullName evidence="4">ABC transporter substrate-binding protein</fullName>
    </recommendedName>
</protein>
<comment type="caution">
    <text evidence="2">The sequence shown here is derived from an EMBL/GenBank/DDBJ whole genome shotgun (WGS) entry which is preliminary data.</text>
</comment>
<name>A0A4U6RX16_BRAEL</name>
<proteinExistence type="predicted"/>
<dbReference type="Proteomes" id="UP000305095">
    <property type="component" value="Unassembled WGS sequence"/>
</dbReference>
<dbReference type="InterPro" id="IPR007487">
    <property type="entry name" value="ABC_transpt-TYRBP-like"/>
</dbReference>
<evidence type="ECO:0008006" key="4">
    <source>
        <dbReference type="Google" id="ProtNLM"/>
    </source>
</evidence>
<sequence length="152" mass="16164">MGLHVEVEPRGSSPVEVGTTSDPRRSTFSGTRKSLCGDGAGARVGARRPRGADQPSLPKADSRSRCCPSSANGPSHIHARCRRPDCLRHEPLRSGATHGTHYADGILRGANPGDLPIRAALAHELVVNVQTARRLGINVPSEILEKADQVIQ</sequence>
<feature type="compositionally biased region" description="Polar residues" evidence="1">
    <location>
        <begin position="18"/>
        <end position="32"/>
    </location>
</feature>
<organism evidence="2 3">
    <name type="scientific">Bradyrhizobium elkanii</name>
    <dbReference type="NCBI Taxonomy" id="29448"/>
    <lineage>
        <taxon>Bacteria</taxon>
        <taxon>Pseudomonadati</taxon>
        <taxon>Pseudomonadota</taxon>
        <taxon>Alphaproteobacteria</taxon>
        <taxon>Hyphomicrobiales</taxon>
        <taxon>Nitrobacteraceae</taxon>
        <taxon>Bradyrhizobium</taxon>
    </lineage>
</organism>
<dbReference type="AlphaFoldDB" id="A0A4U6RX16"/>
<dbReference type="EMBL" id="SZZP01000012">
    <property type="protein sequence ID" value="TKV79749.1"/>
    <property type="molecule type" value="Genomic_DNA"/>
</dbReference>
<evidence type="ECO:0000313" key="3">
    <source>
        <dbReference type="Proteomes" id="UP000305095"/>
    </source>
</evidence>
<feature type="region of interest" description="Disordered" evidence="1">
    <location>
        <begin position="1"/>
        <end position="79"/>
    </location>
</feature>
<gene>
    <name evidence="2" type="ORF">FDV58_21115</name>
</gene>